<evidence type="ECO:0000313" key="10">
    <source>
        <dbReference type="Proteomes" id="UP000643810"/>
    </source>
</evidence>
<keyword evidence="7 8" id="KW-0472">Membrane</keyword>
<evidence type="ECO:0000256" key="2">
    <source>
        <dbReference type="ARBA" id="ARBA00022448"/>
    </source>
</evidence>
<feature type="transmembrane region" description="Helical" evidence="8">
    <location>
        <begin position="35"/>
        <end position="56"/>
    </location>
</feature>
<accession>A0ABR7GF93</accession>
<evidence type="ECO:0000256" key="4">
    <source>
        <dbReference type="ARBA" id="ARBA00022927"/>
    </source>
</evidence>
<dbReference type="EMBL" id="JACOPG010000002">
    <property type="protein sequence ID" value="MBC5686105.1"/>
    <property type="molecule type" value="Genomic_DNA"/>
</dbReference>
<keyword evidence="2" id="KW-0813">Transport</keyword>
<keyword evidence="6" id="KW-0811">Translocation</keyword>
<dbReference type="Proteomes" id="UP000643810">
    <property type="component" value="Unassembled WGS sequence"/>
</dbReference>
<evidence type="ECO:0000256" key="8">
    <source>
        <dbReference type="SAM" id="Phobius"/>
    </source>
</evidence>
<dbReference type="NCBIfam" id="TIGR00964">
    <property type="entry name" value="secE_bact"/>
    <property type="match status" value="1"/>
</dbReference>
<keyword evidence="3 8" id="KW-0812">Transmembrane</keyword>
<evidence type="ECO:0000256" key="5">
    <source>
        <dbReference type="ARBA" id="ARBA00022989"/>
    </source>
</evidence>
<name>A0ABR7GF93_9FIRM</name>
<evidence type="ECO:0000256" key="6">
    <source>
        <dbReference type="ARBA" id="ARBA00023010"/>
    </source>
</evidence>
<reference evidence="9 10" key="1">
    <citation type="submission" date="2020-08" db="EMBL/GenBank/DDBJ databases">
        <title>Genome public.</title>
        <authorList>
            <person name="Liu C."/>
            <person name="Sun Q."/>
        </authorList>
    </citation>
    <scope>NUCLEOTIDE SEQUENCE [LARGE SCALE GENOMIC DNA]</scope>
    <source>
        <strain evidence="9 10">NSJ-9</strain>
    </source>
</reference>
<evidence type="ECO:0000256" key="3">
    <source>
        <dbReference type="ARBA" id="ARBA00022692"/>
    </source>
</evidence>
<evidence type="ECO:0000256" key="1">
    <source>
        <dbReference type="ARBA" id="ARBA00004370"/>
    </source>
</evidence>
<organism evidence="9 10">
    <name type="scientific">Roseburia lenta</name>
    <dbReference type="NCBI Taxonomy" id="2763061"/>
    <lineage>
        <taxon>Bacteria</taxon>
        <taxon>Bacillati</taxon>
        <taxon>Bacillota</taxon>
        <taxon>Clostridia</taxon>
        <taxon>Lachnospirales</taxon>
        <taxon>Lachnospiraceae</taxon>
        <taxon>Roseburia</taxon>
    </lineage>
</organism>
<evidence type="ECO:0000313" key="9">
    <source>
        <dbReference type="EMBL" id="MBC5686105.1"/>
    </source>
</evidence>
<dbReference type="InterPro" id="IPR001901">
    <property type="entry name" value="Translocase_SecE/Sec61-g"/>
</dbReference>
<protein>
    <submittedName>
        <fullName evidence="9">Preprotein translocase subunit SecE</fullName>
    </submittedName>
</protein>
<sequence>MADTEKKSMSQRFAGLKTEFSKIIWPDGSSVGKQTVAVVATSVVVAFIIVILDYVIQYGVDFLVKL</sequence>
<evidence type="ECO:0000256" key="7">
    <source>
        <dbReference type="ARBA" id="ARBA00023136"/>
    </source>
</evidence>
<keyword evidence="5 8" id="KW-1133">Transmembrane helix</keyword>
<keyword evidence="10" id="KW-1185">Reference proteome</keyword>
<gene>
    <name evidence="9" type="primary">secE</name>
    <name evidence="9" type="ORF">H8R94_05720</name>
</gene>
<comment type="caution">
    <text evidence="9">The sequence shown here is derived from an EMBL/GenBank/DDBJ whole genome shotgun (WGS) entry which is preliminary data.</text>
</comment>
<comment type="subcellular location">
    <subcellularLocation>
        <location evidence="1">Membrane</location>
    </subcellularLocation>
</comment>
<proteinExistence type="predicted"/>
<dbReference type="Gene3D" id="1.20.5.1030">
    <property type="entry name" value="Preprotein translocase secy subunit"/>
    <property type="match status" value="1"/>
</dbReference>
<dbReference type="InterPro" id="IPR005807">
    <property type="entry name" value="SecE_bac"/>
</dbReference>
<dbReference type="Pfam" id="PF00584">
    <property type="entry name" value="SecE"/>
    <property type="match status" value="1"/>
</dbReference>
<dbReference type="RefSeq" id="WP_118535124.1">
    <property type="nucleotide sequence ID" value="NZ_JACOPG010000002.1"/>
</dbReference>
<dbReference type="InterPro" id="IPR038379">
    <property type="entry name" value="SecE_sf"/>
</dbReference>
<keyword evidence="4" id="KW-0653">Protein transport</keyword>